<accession>A0A428JPV9</accession>
<name>A0A428JPV9_9BACT</name>
<evidence type="ECO:0000256" key="1">
    <source>
        <dbReference type="ARBA" id="ARBA00010641"/>
    </source>
</evidence>
<feature type="domain" description="RNA polymerase sigma factor 70 region 4 type 2" evidence="6">
    <location>
        <begin position="135"/>
        <end position="187"/>
    </location>
</feature>
<dbReference type="GO" id="GO:0003677">
    <property type="term" value="F:DNA binding"/>
    <property type="evidence" value="ECO:0007669"/>
    <property type="project" value="InterPro"/>
</dbReference>
<keyword evidence="2" id="KW-0805">Transcription regulation</keyword>
<evidence type="ECO:0000313" key="7">
    <source>
        <dbReference type="EMBL" id="RSK35336.1"/>
    </source>
</evidence>
<keyword evidence="3" id="KW-0731">Sigma factor</keyword>
<dbReference type="Gene3D" id="1.10.1740.10">
    <property type="match status" value="1"/>
</dbReference>
<proteinExistence type="inferred from homology"/>
<dbReference type="Pfam" id="PF08281">
    <property type="entry name" value="Sigma70_r4_2"/>
    <property type="match status" value="1"/>
</dbReference>
<dbReference type="InterPro" id="IPR036388">
    <property type="entry name" value="WH-like_DNA-bd_sf"/>
</dbReference>
<dbReference type="SUPFAM" id="SSF88659">
    <property type="entry name" value="Sigma3 and sigma4 domains of RNA polymerase sigma factors"/>
    <property type="match status" value="1"/>
</dbReference>
<comment type="caution">
    <text evidence="7">The sequence shown here is derived from an EMBL/GenBank/DDBJ whole genome shotgun (WGS) entry which is preliminary data.</text>
</comment>
<gene>
    <name evidence="7" type="ORF">EI290_06455</name>
</gene>
<evidence type="ECO:0000313" key="8">
    <source>
        <dbReference type="Proteomes" id="UP000280066"/>
    </source>
</evidence>
<dbReference type="InterPro" id="IPR039425">
    <property type="entry name" value="RNA_pol_sigma-70-like"/>
</dbReference>
<dbReference type="Proteomes" id="UP000280066">
    <property type="component" value="Unassembled WGS sequence"/>
</dbReference>
<dbReference type="SUPFAM" id="SSF88946">
    <property type="entry name" value="Sigma2 domain of RNA polymerase sigma factors"/>
    <property type="match status" value="1"/>
</dbReference>
<evidence type="ECO:0000259" key="6">
    <source>
        <dbReference type="Pfam" id="PF08281"/>
    </source>
</evidence>
<dbReference type="Gene3D" id="1.10.10.10">
    <property type="entry name" value="Winged helix-like DNA-binding domain superfamily/Winged helix DNA-binding domain"/>
    <property type="match status" value="1"/>
</dbReference>
<dbReference type="InterPro" id="IPR013249">
    <property type="entry name" value="RNA_pol_sigma70_r4_t2"/>
</dbReference>
<protein>
    <submittedName>
        <fullName evidence="7">RNA polymerase sigma factor</fullName>
    </submittedName>
</protein>
<dbReference type="CDD" id="cd06171">
    <property type="entry name" value="Sigma70_r4"/>
    <property type="match status" value="1"/>
</dbReference>
<dbReference type="NCBIfam" id="TIGR02937">
    <property type="entry name" value="sigma70-ECF"/>
    <property type="match status" value="1"/>
</dbReference>
<feature type="domain" description="RNA polymerase sigma-70 region 2" evidence="5">
    <location>
        <begin position="33"/>
        <end position="107"/>
    </location>
</feature>
<dbReference type="PANTHER" id="PTHR43133:SF46">
    <property type="entry name" value="RNA POLYMERASE SIGMA-70 FACTOR ECF SUBFAMILY"/>
    <property type="match status" value="1"/>
</dbReference>
<dbReference type="OrthoDB" id="1493925at2"/>
<sequence>MLRSVAAPAPDSALLTELLAGCRQLDRACQRQLYRQYFSYALSICLRYLHDRDLAQEAVNDGFLKVFQELPRFDASRYPEDLAGSLRGWVRRIMVRTAIDQFRRNHRHAFQTELEAAGQHPAEVGSTPLDTLSFEELLRLIGQLPPAYRAVFNLFAIDGYSHEEIAENLGISVGTSKSNLFKARTQLKTLLKQQHHHAYAGYVR</sequence>
<evidence type="ECO:0000256" key="3">
    <source>
        <dbReference type="ARBA" id="ARBA00023082"/>
    </source>
</evidence>
<dbReference type="EMBL" id="RWIS01000003">
    <property type="protein sequence ID" value="RSK35336.1"/>
    <property type="molecule type" value="Genomic_DNA"/>
</dbReference>
<dbReference type="PANTHER" id="PTHR43133">
    <property type="entry name" value="RNA POLYMERASE ECF-TYPE SIGMA FACTO"/>
    <property type="match status" value="1"/>
</dbReference>
<keyword evidence="4" id="KW-0804">Transcription</keyword>
<dbReference type="Pfam" id="PF04542">
    <property type="entry name" value="Sigma70_r2"/>
    <property type="match status" value="1"/>
</dbReference>
<dbReference type="RefSeq" id="WP_125427899.1">
    <property type="nucleotide sequence ID" value="NZ_RWIS01000003.1"/>
</dbReference>
<dbReference type="GO" id="GO:0006352">
    <property type="term" value="P:DNA-templated transcription initiation"/>
    <property type="evidence" value="ECO:0007669"/>
    <property type="project" value="InterPro"/>
</dbReference>
<comment type="similarity">
    <text evidence="1">Belongs to the sigma-70 factor family. ECF subfamily.</text>
</comment>
<evidence type="ECO:0000256" key="4">
    <source>
        <dbReference type="ARBA" id="ARBA00023163"/>
    </source>
</evidence>
<dbReference type="InterPro" id="IPR013325">
    <property type="entry name" value="RNA_pol_sigma_r2"/>
</dbReference>
<keyword evidence="8" id="KW-1185">Reference proteome</keyword>
<evidence type="ECO:0000259" key="5">
    <source>
        <dbReference type="Pfam" id="PF04542"/>
    </source>
</evidence>
<evidence type="ECO:0000256" key="2">
    <source>
        <dbReference type="ARBA" id="ARBA00023015"/>
    </source>
</evidence>
<organism evidence="7 8">
    <name type="scientific">Hymenobacter metallilatus</name>
    <dbReference type="NCBI Taxonomy" id="2493666"/>
    <lineage>
        <taxon>Bacteria</taxon>
        <taxon>Pseudomonadati</taxon>
        <taxon>Bacteroidota</taxon>
        <taxon>Cytophagia</taxon>
        <taxon>Cytophagales</taxon>
        <taxon>Hymenobacteraceae</taxon>
        <taxon>Hymenobacter</taxon>
    </lineage>
</organism>
<dbReference type="GO" id="GO:0016987">
    <property type="term" value="F:sigma factor activity"/>
    <property type="evidence" value="ECO:0007669"/>
    <property type="project" value="UniProtKB-KW"/>
</dbReference>
<dbReference type="InterPro" id="IPR007627">
    <property type="entry name" value="RNA_pol_sigma70_r2"/>
</dbReference>
<dbReference type="AlphaFoldDB" id="A0A428JPV9"/>
<dbReference type="InterPro" id="IPR013324">
    <property type="entry name" value="RNA_pol_sigma_r3/r4-like"/>
</dbReference>
<dbReference type="InterPro" id="IPR014284">
    <property type="entry name" value="RNA_pol_sigma-70_dom"/>
</dbReference>
<reference evidence="7 8" key="1">
    <citation type="submission" date="2018-12" db="EMBL/GenBank/DDBJ databases">
        <authorList>
            <person name="Feng G."/>
            <person name="Zhu H."/>
        </authorList>
    </citation>
    <scope>NUCLEOTIDE SEQUENCE [LARGE SCALE GENOMIC DNA]</scope>
    <source>
        <strain evidence="7 8">9PBR-2</strain>
    </source>
</reference>